<dbReference type="AlphaFoldDB" id="A0A3E0WGU0"/>
<dbReference type="GO" id="GO:0009007">
    <property type="term" value="F:site-specific DNA-methyltransferase (adenine-specific) activity"/>
    <property type="evidence" value="ECO:0007669"/>
    <property type="project" value="UniProtKB-EC"/>
</dbReference>
<keyword evidence="3" id="KW-0808">Transferase</keyword>
<sequence length="1083" mass="123243">MSDNITTQLDVGNVSETLNLLRSILASNTLSESGRKELLVSYLPRIFPQSEYRPKLEAFVSGAESYVRTAPSEASSSTRGFIDTLNGQMVLEFKKDLLNQKSFIVATLELKRYIAALWTQHGTNSSFGCLSTDVLNWRVYRPVPNAIPANGQYTADMVDLEPTENIYIDQATEPNAQHLTIFLKRVLLDENLLPLTADNIMRDFGLNSNLFGLVYPQLLHIIQESSVDSEVELSLDLWKKQQDYNAVSESIINLDLYTKQVYLLILSRLMVANNFEESLSIDDRTIKTILNGEFFRNVAKLNNLVDYDFYGWITKDIWIDHFLPVARHLFHHIKMYDFSFAGNENMIQLIYDEMLPSEQRSALGQKSTPTNLANSVIDNLFEDSPENFRYLDPACGCGNFIRAALMKTREIYSNEEITPDQQLGIITEAVTGIDIDPIAVILSKSVWAMTLSDLIRDTQQPVDIPIYHADSLFVARDESNQEQDDLIENPVIAFDNVKIEIPNALLRHSKEFDLLINWSNKRALQIAKSYERHGELSILEINESNNILLNILSQPFLEGLTEEEMELLMSSTSNLVNELALRIIANRDGIWAFVLRNSYRPSLFAGQFDIIGTNPPWLTISNLPDVPYKDQLIRQASFFGIRPTGSSFLHSEIATTFALHNLKHFLKEEGKVAFIVSRSITDGDNHALFRTFNFRDKVPFNITEFWDLIDVAELFNLPSCVVFGRKQELTGTIHDNIPSKFFTNDLDNPIDGNIALCTLVDKNAWLRVDTDGYTVRGSDHYAPRFRQGADLMPRTALFVDLIADTPTNYVVHARTAATEIENRNNKKLKGVVFENYVNRNYIFSTVTSNTLLPFGILEDHLPKVILPVEIVDNIPRILSSGELIDRGDDTVSDWFEDIDSHDELRKSIYEMIDERGKLTQQSYLNYQYLVHCGAGGSKPCAAIQRGHIESPHHFIADQTTYVYGTDDEEEALYLIGIMNSNYVNEIIRPFQARGLFGERHIHKLVYKVIPTFNNENPLHQEVVRLARILENRVSQLINDIEQLHNFTLTIQIRRTRLRSALLGENDNIGSLNQAVESVLNDNS</sequence>
<evidence type="ECO:0000256" key="2">
    <source>
        <dbReference type="ARBA" id="ARBA00022603"/>
    </source>
</evidence>
<organism evidence="7 8">
    <name type="scientific">Virgibacillus dokdonensis</name>
    <dbReference type="NCBI Taxonomy" id="302167"/>
    <lineage>
        <taxon>Bacteria</taxon>
        <taxon>Bacillati</taxon>
        <taxon>Bacillota</taxon>
        <taxon>Bacilli</taxon>
        <taxon>Bacillales</taxon>
        <taxon>Bacillaceae</taxon>
        <taxon>Virgibacillus</taxon>
    </lineage>
</organism>
<dbReference type="PANTHER" id="PTHR33841:SF1">
    <property type="entry name" value="DNA METHYLTRANSFERASE A"/>
    <property type="match status" value="1"/>
</dbReference>
<gene>
    <name evidence="7" type="ORF">CAI16_18810</name>
</gene>
<dbReference type="GO" id="GO:0006304">
    <property type="term" value="P:DNA modification"/>
    <property type="evidence" value="ECO:0007669"/>
    <property type="project" value="InterPro"/>
</dbReference>
<evidence type="ECO:0000256" key="5">
    <source>
        <dbReference type="ARBA" id="ARBA00047942"/>
    </source>
</evidence>
<name>A0A3E0WGU0_9BACI</name>
<dbReference type="Proteomes" id="UP000256488">
    <property type="component" value="Unassembled WGS sequence"/>
</dbReference>
<evidence type="ECO:0000256" key="3">
    <source>
        <dbReference type="ARBA" id="ARBA00022679"/>
    </source>
</evidence>
<dbReference type="EC" id="2.1.1.72" evidence="1"/>
<evidence type="ECO:0000256" key="4">
    <source>
        <dbReference type="ARBA" id="ARBA00022691"/>
    </source>
</evidence>
<evidence type="ECO:0000259" key="6">
    <source>
        <dbReference type="Pfam" id="PF07669"/>
    </source>
</evidence>
<dbReference type="PANTHER" id="PTHR33841">
    <property type="entry name" value="DNA METHYLTRANSFERASE YEEA-RELATED"/>
    <property type="match status" value="1"/>
</dbReference>
<dbReference type="GO" id="GO:0032259">
    <property type="term" value="P:methylation"/>
    <property type="evidence" value="ECO:0007669"/>
    <property type="project" value="UniProtKB-KW"/>
</dbReference>
<feature type="domain" description="Type II methyltransferase M.TaqI-like" evidence="6">
    <location>
        <begin position="430"/>
        <end position="698"/>
    </location>
</feature>
<accession>A0A3E0WGU0</accession>
<dbReference type="InterPro" id="IPR050953">
    <property type="entry name" value="N4_N6_ade-DNA_methylase"/>
</dbReference>
<dbReference type="InterPro" id="IPR011639">
    <property type="entry name" value="MethylTrfase_TaqI-like_dom"/>
</dbReference>
<reference evidence="7 8" key="1">
    <citation type="submission" date="2017-05" db="EMBL/GenBank/DDBJ databases">
        <title>Virgibacillus sp. AK90 isolated from a saltern of Kakinada, India.</title>
        <authorList>
            <person name="Gupta V."/>
            <person name="Sidhu C."/>
            <person name="Korpole S."/>
            <person name="Pinnaka A.K."/>
        </authorList>
    </citation>
    <scope>NUCLEOTIDE SEQUENCE [LARGE SCALE GENOMIC DNA]</scope>
    <source>
        <strain evidence="7 8">AK90</strain>
    </source>
</reference>
<dbReference type="RefSeq" id="WP_116279614.1">
    <property type="nucleotide sequence ID" value="NZ_NFZX01000075.1"/>
</dbReference>
<comment type="catalytic activity">
    <reaction evidence="5">
        <text>a 2'-deoxyadenosine in DNA + S-adenosyl-L-methionine = an N(6)-methyl-2'-deoxyadenosine in DNA + S-adenosyl-L-homocysteine + H(+)</text>
        <dbReference type="Rhea" id="RHEA:15197"/>
        <dbReference type="Rhea" id="RHEA-COMP:12418"/>
        <dbReference type="Rhea" id="RHEA-COMP:12419"/>
        <dbReference type="ChEBI" id="CHEBI:15378"/>
        <dbReference type="ChEBI" id="CHEBI:57856"/>
        <dbReference type="ChEBI" id="CHEBI:59789"/>
        <dbReference type="ChEBI" id="CHEBI:90615"/>
        <dbReference type="ChEBI" id="CHEBI:90616"/>
        <dbReference type="EC" id="2.1.1.72"/>
    </reaction>
</comment>
<evidence type="ECO:0000256" key="1">
    <source>
        <dbReference type="ARBA" id="ARBA00011900"/>
    </source>
</evidence>
<dbReference type="InterPro" id="IPR029063">
    <property type="entry name" value="SAM-dependent_MTases_sf"/>
</dbReference>
<keyword evidence="2" id="KW-0489">Methyltransferase</keyword>
<dbReference type="SUPFAM" id="SSF53335">
    <property type="entry name" value="S-adenosyl-L-methionine-dependent methyltransferases"/>
    <property type="match status" value="1"/>
</dbReference>
<keyword evidence="4" id="KW-0949">S-adenosyl-L-methionine</keyword>
<evidence type="ECO:0000313" key="8">
    <source>
        <dbReference type="Proteomes" id="UP000256488"/>
    </source>
</evidence>
<proteinExistence type="predicted"/>
<protein>
    <recommendedName>
        <fullName evidence="1">site-specific DNA-methyltransferase (adenine-specific)</fullName>
        <ecNumber evidence="1">2.1.1.72</ecNumber>
    </recommendedName>
</protein>
<dbReference type="Gene3D" id="3.40.50.150">
    <property type="entry name" value="Vaccinia Virus protein VP39"/>
    <property type="match status" value="1"/>
</dbReference>
<dbReference type="PRINTS" id="PR00507">
    <property type="entry name" value="N12N6MTFRASE"/>
</dbReference>
<evidence type="ECO:0000313" key="7">
    <source>
        <dbReference type="EMBL" id="RFA32200.1"/>
    </source>
</evidence>
<comment type="caution">
    <text evidence="7">The sequence shown here is derived from an EMBL/GenBank/DDBJ whole genome shotgun (WGS) entry which is preliminary data.</text>
</comment>
<dbReference type="EMBL" id="NFZX01000075">
    <property type="protein sequence ID" value="RFA32200.1"/>
    <property type="molecule type" value="Genomic_DNA"/>
</dbReference>
<dbReference type="Pfam" id="PF07669">
    <property type="entry name" value="Eco57I"/>
    <property type="match status" value="1"/>
</dbReference>